<organism evidence="2 3">
    <name type="scientific">Armillaria tabescens</name>
    <name type="common">Ringless honey mushroom</name>
    <name type="synonym">Agaricus tabescens</name>
    <dbReference type="NCBI Taxonomy" id="1929756"/>
    <lineage>
        <taxon>Eukaryota</taxon>
        <taxon>Fungi</taxon>
        <taxon>Dikarya</taxon>
        <taxon>Basidiomycota</taxon>
        <taxon>Agaricomycotina</taxon>
        <taxon>Agaricomycetes</taxon>
        <taxon>Agaricomycetidae</taxon>
        <taxon>Agaricales</taxon>
        <taxon>Marasmiineae</taxon>
        <taxon>Physalacriaceae</taxon>
        <taxon>Desarmillaria</taxon>
    </lineage>
</organism>
<name>A0AA39TV33_ARMTA</name>
<dbReference type="RefSeq" id="XP_060332569.1">
    <property type="nucleotide sequence ID" value="XM_060469484.1"/>
</dbReference>
<gene>
    <name evidence="2" type="ORF">EV420DRAFT_1478301</name>
</gene>
<feature type="region of interest" description="Disordered" evidence="1">
    <location>
        <begin position="69"/>
        <end position="129"/>
    </location>
</feature>
<proteinExistence type="predicted"/>
<dbReference type="Proteomes" id="UP001175211">
    <property type="component" value="Unassembled WGS sequence"/>
</dbReference>
<feature type="compositionally biased region" description="Basic and acidic residues" evidence="1">
    <location>
        <begin position="97"/>
        <end position="108"/>
    </location>
</feature>
<feature type="compositionally biased region" description="Low complexity" evidence="1">
    <location>
        <begin position="117"/>
        <end position="128"/>
    </location>
</feature>
<protein>
    <submittedName>
        <fullName evidence="2">Uncharacterized protein</fullName>
    </submittedName>
</protein>
<sequence>METSNSICYLADNTTPPAPMVLSLCAMDLFFTPKATPWAIEHLSHSGKLKPLAGRLRHTHFAPYPLPSCQSSSLAKGKKRDPTPIPLTSRASIPLALRRDKEKGRGTNEESTEEEPLSSSQTSISSSSHPTIQRVLIAQPKGVRNLGLVQLGAKLNWEGDTYQQVVKYAEKIFPVYLKTEMSASGQDQTDKDAFKDAMMQEFDDPLSNYVNVWPLEQIMQCLCKKFSEKTRKQSAKRTMEAVQTAVAGPSAPRKIS</sequence>
<dbReference type="AlphaFoldDB" id="A0AA39TV33"/>
<accession>A0AA39TV33</accession>
<evidence type="ECO:0000256" key="1">
    <source>
        <dbReference type="SAM" id="MobiDB-lite"/>
    </source>
</evidence>
<evidence type="ECO:0000313" key="2">
    <source>
        <dbReference type="EMBL" id="KAK0460530.1"/>
    </source>
</evidence>
<evidence type="ECO:0000313" key="3">
    <source>
        <dbReference type="Proteomes" id="UP001175211"/>
    </source>
</evidence>
<comment type="caution">
    <text evidence="2">The sequence shown here is derived from an EMBL/GenBank/DDBJ whole genome shotgun (WGS) entry which is preliminary data.</text>
</comment>
<keyword evidence="3" id="KW-1185">Reference proteome</keyword>
<dbReference type="EMBL" id="JAUEPS010000012">
    <property type="protein sequence ID" value="KAK0460530.1"/>
    <property type="molecule type" value="Genomic_DNA"/>
</dbReference>
<dbReference type="GeneID" id="85353032"/>
<reference evidence="2" key="1">
    <citation type="submission" date="2023-06" db="EMBL/GenBank/DDBJ databases">
        <authorList>
            <consortium name="Lawrence Berkeley National Laboratory"/>
            <person name="Ahrendt S."/>
            <person name="Sahu N."/>
            <person name="Indic B."/>
            <person name="Wong-Bajracharya J."/>
            <person name="Merenyi Z."/>
            <person name="Ke H.-M."/>
            <person name="Monk M."/>
            <person name="Kocsube S."/>
            <person name="Drula E."/>
            <person name="Lipzen A."/>
            <person name="Balint B."/>
            <person name="Henrissat B."/>
            <person name="Andreopoulos B."/>
            <person name="Martin F.M."/>
            <person name="Harder C.B."/>
            <person name="Rigling D."/>
            <person name="Ford K.L."/>
            <person name="Foster G.D."/>
            <person name="Pangilinan J."/>
            <person name="Papanicolaou A."/>
            <person name="Barry K."/>
            <person name="LaButti K."/>
            <person name="Viragh M."/>
            <person name="Koriabine M."/>
            <person name="Yan M."/>
            <person name="Riley R."/>
            <person name="Champramary S."/>
            <person name="Plett K.L."/>
            <person name="Tsai I.J."/>
            <person name="Slot J."/>
            <person name="Sipos G."/>
            <person name="Plett J."/>
            <person name="Nagy L.G."/>
            <person name="Grigoriev I.V."/>
        </authorList>
    </citation>
    <scope>NUCLEOTIDE SEQUENCE</scope>
    <source>
        <strain evidence="2">CCBAS 213</strain>
    </source>
</reference>